<feature type="region of interest" description="Disordered" evidence="2">
    <location>
        <begin position="265"/>
        <end position="323"/>
    </location>
</feature>
<feature type="compositionally biased region" description="Polar residues" evidence="2">
    <location>
        <begin position="18"/>
        <end position="34"/>
    </location>
</feature>
<accession>A0A8H4QH32</accession>
<proteinExistence type="predicted"/>
<dbReference type="EMBL" id="JAACJL010000058">
    <property type="protein sequence ID" value="KAF4610907.1"/>
    <property type="molecule type" value="Genomic_DNA"/>
</dbReference>
<evidence type="ECO:0000256" key="1">
    <source>
        <dbReference type="SAM" id="Coils"/>
    </source>
</evidence>
<dbReference type="Proteomes" id="UP000521872">
    <property type="component" value="Unassembled WGS sequence"/>
</dbReference>
<evidence type="ECO:0000313" key="3">
    <source>
        <dbReference type="EMBL" id="KAF4610907.1"/>
    </source>
</evidence>
<feature type="coiled-coil region" evidence="1">
    <location>
        <begin position="228"/>
        <end position="255"/>
    </location>
</feature>
<feature type="compositionally biased region" description="Low complexity" evidence="2">
    <location>
        <begin position="164"/>
        <end position="175"/>
    </location>
</feature>
<comment type="caution">
    <text evidence="3">The sequence shown here is derived from an EMBL/GenBank/DDBJ whole genome shotgun (WGS) entry which is preliminary data.</text>
</comment>
<evidence type="ECO:0000313" key="4">
    <source>
        <dbReference type="Proteomes" id="UP000521872"/>
    </source>
</evidence>
<organism evidence="3 4">
    <name type="scientific">Agrocybe pediades</name>
    <dbReference type="NCBI Taxonomy" id="84607"/>
    <lineage>
        <taxon>Eukaryota</taxon>
        <taxon>Fungi</taxon>
        <taxon>Dikarya</taxon>
        <taxon>Basidiomycota</taxon>
        <taxon>Agaricomycotina</taxon>
        <taxon>Agaricomycetes</taxon>
        <taxon>Agaricomycetidae</taxon>
        <taxon>Agaricales</taxon>
        <taxon>Agaricineae</taxon>
        <taxon>Strophariaceae</taxon>
        <taxon>Agrocybe</taxon>
    </lineage>
</organism>
<reference evidence="3 4" key="1">
    <citation type="submission" date="2019-12" db="EMBL/GenBank/DDBJ databases">
        <authorList>
            <person name="Floudas D."/>
            <person name="Bentzer J."/>
            <person name="Ahren D."/>
            <person name="Johansson T."/>
            <person name="Persson P."/>
            <person name="Tunlid A."/>
        </authorList>
    </citation>
    <scope>NUCLEOTIDE SEQUENCE [LARGE SCALE GENOMIC DNA]</scope>
    <source>
        <strain evidence="3 4">CBS 102.39</strain>
    </source>
</reference>
<feature type="region of interest" description="Disordered" evidence="2">
    <location>
        <begin position="135"/>
        <end position="190"/>
    </location>
</feature>
<evidence type="ECO:0000256" key="2">
    <source>
        <dbReference type="SAM" id="MobiDB-lite"/>
    </source>
</evidence>
<feature type="compositionally biased region" description="Basic and acidic residues" evidence="2">
    <location>
        <begin position="289"/>
        <end position="299"/>
    </location>
</feature>
<feature type="region of interest" description="Disordered" evidence="2">
    <location>
        <begin position="417"/>
        <end position="441"/>
    </location>
</feature>
<protein>
    <submittedName>
        <fullName evidence="3">Uncharacterized protein</fullName>
    </submittedName>
</protein>
<dbReference type="AlphaFoldDB" id="A0A8H4QH32"/>
<gene>
    <name evidence="3" type="ORF">D9613_006957</name>
</gene>
<keyword evidence="4" id="KW-1185">Reference proteome</keyword>
<keyword evidence="1" id="KW-0175">Coiled coil</keyword>
<sequence>MPMPRYEADAEIFASNSHLLAPSGSSRKSASRQTLGARRSAASLRASSNLALDLDLEDDGAGGRHHSLAHELAVALMPEPSAGSKLLAEEFGIEFDEGAEGIDEMADQHEEPIGVDIHIADVDVPSFASELAASGDDVPFQDLPPEEPENAESLGDHGFDPVFSSSTSSKARQSSPKPAQDPMDVLAQDLKSTEVFVGHLQQLDIEPKPSTSHQPTLERLASDVIRRMDVTIRDRESHVRELQEYERELKKIAGEVGGEEILSRLEELPPVEDLSDTPFRPEPSRTNSRHLDFNDEEPRSPGVHNSMASDWELDPDKHHLGDEDEYVTSPIKDSFTYTPLVNGPPTPATTVSELKQLRSATTSLVSSLTIISEQAQVNGAATSEAGRKIRALKNKLGGWRTDWDSAERSRQKIEKWESGWLDGDEPGTPTSSSSRSSRRVDGRKIVEEHLRAFELALAEAAIKTQAIMAR</sequence>
<name>A0A8H4QH32_9AGAR</name>
<feature type="region of interest" description="Disordered" evidence="2">
    <location>
        <begin position="18"/>
        <end position="39"/>
    </location>
</feature>